<sequence>MENIHYPIFSEFKEVDLSDLSVSDVKSLLPATSFESIIEKYSNGDIEFLVNADISSEDFEEKSSFKERLIYTLFNRLPLFVIFGFVASGILVSPWYLLGLLAFPLSAFITRPTYHIRFIIYTLLLLGGIYSVVFQNNISVFIGLITVLFLLIWRHYRDKKKLDTVIRASLENETSFLENYLSNKLLIVNSDRIFNAPHETDEVLQEYMTKHPKELSLDDKLFFCKQCKNKGFDRYHGVVCGLTEEKPTFHSNCPDYEINRIDAKKQNDKYAKRESWSEQAIFSTKLSFILIDALFIAITISAINTLINDQPMAFLTSGIIYYLRDSAMIIPDFVHFILPALLLILSIFSRLKYKEALLLAAILIAVDAAPMIFMNQYMYEPHARVIAILGIFSGYFNVENAKIYSSNLASSNAFLMHYFNSQPNNNKS</sequence>
<feature type="transmembrane region" description="Helical" evidence="1">
    <location>
        <begin position="286"/>
        <end position="307"/>
    </location>
</feature>
<evidence type="ECO:0000256" key="1">
    <source>
        <dbReference type="SAM" id="Phobius"/>
    </source>
</evidence>
<keyword evidence="3" id="KW-1185">Reference proteome</keyword>
<feature type="transmembrane region" description="Helical" evidence="1">
    <location>
        <begin position="356"/>
        <end position="375"/>
    </location>
</feature>
<protein>
    <submittedName>
        <fullName evidence="2">Uncharacterized protein</fullName>
    </submittedName>
</protein>
<accession>A0A1E5T7Y0</accession>
<dbReference type="Proteomes" id="UP000095552">
    <property type="component" value="Unassembled WGS sequence"/>
</dbReference>
<comment type="caution">
    <text evidence="2">The sequence shown here is derived from an EMBL/GenBank/DDBJ whole genome shotgun (WGS) entry which is preliminary data.</text>
</comment>
<dbReference type="EMBL" id="MDGQ01000002">
    <property type="protein sequence ID" value="OEK07483.1"/>
    <property type="molecule type" value="Genomic_DNA"/>
</dbReference>
<reference evidence="2 3" key="1">
    <citation type="submission" date="2016-08" db="EMBL/GenBank/DDBJ databases">
        <title>Draft genome of Fabibacter sp. strain SK-8.</title>
        <authorList>
            <person name="Wong S.-K."/>
            <person name="Hamasaki K."/>
            <person name="Yoshizawa S."/>
        </authorList>
    </citation>
    <scope>NUCLEOTIDE SEQUENCE [LARGE SCALE GENOMIC DNA]</scope>
    <source>
        <strain evidence="2 3">SK-8</strain>
    </source>
</reference>
<dbReference type="STRING" id="1563681.BFP71_00310"/>
<dbReference type="AlphaFoldDB" id="A0A1E5T7Y0"/>
<keyword evidence="1" id="KW-0472">Membrane</keyword>
<name>A0A1E5T7Y0_9BACT</name>
<feature type="transmembrane region" description="Helical" evidence="1">
    <location>
        <begin position="138"/>
        <end position="156"/>
    </location>
</feature>
<organism evidence="2 3">
    <name type="scientific">Roseivirga misakiensis</name>
    <dbReference type="NCBI Taxonomy" id="1563681"/>
    <lineage>
        <taxon>Bacteria</taxon>
        <taxon>Pseudomonadati</taxon>
        <taxon>Bacteroidota</taxon>
        <taxon>Cytophagia</taxon>
        <taxon>Cytophagales</taxon>
        <taxon>Roseivirgaceae</taxon>
        <taxon>Roseivirga</taxon>
    </lineage>
</organism>
<dbReference type="RefSeq" id="WP_069833466.1">
    <property type="nucleotide sequence ID" value="NZ_MDGQ01000002.1"/>
</dbReference>
<evidence type="ECO:0000313" key="2">
    <source>
        <dbReference type="EMBL" id="OEK07483.1"/>
    </source>
</evidence>
<keyword evidence="1" id="KW-1133">Transmembrane helix</keyword>
<keyword evidence="1" id="KW-0812">Transmembrane</keyword>
<evidence type="ECO:0000313" key="3">
    <source>
        <dbReference type="Proteomes" id="UP000095552"/>
    </source>
</evidence>
<gene>
    <name evidence="2" type="ORF">BFP71_00310</name>
</gene>
<feature type="transmembrane region" description="Helical" evidence="1">
    <location>
        <begin position="327"/>
        <end position="349"/>
    </location>
</feature>
<dbReference type="OrthoDB" id="762068at2"/>
<proteinExistence type="predicted"/>
<feature type="transmembrane region" description="Helical" evidence="1">
    <location>
        <begin position="79"/>
        <end position="102"/>
    </location>
</feature>